<dbReference type="KEGG" id="vg:29122519"/>
<keyword evidence="2" id="KW-1185">Reference proteome</keyword>
<proteinExistence type="predicted"/>
<dbReference type="Proteomes" id="UP000203157">
    <property type="component" value="Segment"/>
</dbReference>
<name>A0A127KLR4_9CAUD</name>
<evidence type="ECO:0000313" key="2">
    <source>
        <dbReference type="Proteomes" id="UP000203157"/>
    </source>
</evidence>
<evidence type="ECO:0000313" key="1">
    <source>
        <dbReference type="EMBL" id="AMO43032.1"/>
    </source>
</evidence>
<dbReference type="EMBL" id="KU594606">
    <property type="protein sequence ID" value="AMO43032.1"/>
    <property type="molecule type" value="Genomic_DNA"/>
</dbReference>
<organism evidence="1 2">
    <name type="scientific">Cyanophage S-RIM32</name>
    <dbReference type="NCBI Taxonomy" id="1278479"/>
    <lineage>
        <taxon>Viruses</taxon>
        <taxon>Duplodnaviria</taxon>
        <taxon>Heunggongvirae</taxon>
        <taxon>Uroviricota</taxon>
        <taxon>Caudoviricetes</taxon>
        <taxon>Pantevenvirales</taxon>
        <taxon>Kyanoviridae</taxon>
        <taxon>Bristolvirus</taxon>
        <taxon>Bristolvirus rhodeisland</taxon>
    </lineage>
</organism>
<reference evidence="1 2" key="1">
    <citation type="submission" date="2016-01" db="EMBL/GenBank/DDBJ databases">
        <title>The genomic content and context of auxiliary metabolic genes in marine cyanophages.</title>
        <authorList>
            <person name="Marston M.F."/>
            <person name="Martiny J.B.H."/>
            <person name="Crummett L.T."/>
        </authorList>
    </citation>
    <scope>NUCLEOTIDE SEQUENCE [LARGE SCALE GENOMIC DNA]</scope>
    <source>
        <strain evidence="1">RW_108_0702</strain>
    </source>
</reference>
<dbReference type="RefSeq" id="YP_009301525.1">
    <property type="nucleotide sequence ID" value="NC_031235.1"/>
</dbReference>
<gene>
    <name evidence="1" type="ORF">R1080702_017</name>
</gene>
<sequence length="52" mass="6190">MTNKEHITLDEQIEIDSALLEIQRDIDEIVKKVYLMGYNRGLQHKQNTPYFP</sequence>
<accession>A0A127KLR4</accession>
<dbReference type="GeneID" id="29122519"/>
<protein>
    <submittedName>
        <fullName evidence="1">Uncharacterized protein</fullName>
    </submittedName>
</protein>